<reference evidence="1 2" key="1">
    <citation type="submission" date="2020-03" db="EMBL/GenBank/DDBJ databases">
        <title>Two novel Motilibacter sp.</title>
        <authorList>
            <person name="Liu S."/>
        </authorList>
    </citation>
    <scope>NUCLEOTIDE SEQUENCE [LARGE SCALE GENOMIC DNA]</scope>
    <source>
        <strain evidence="1 2">E257</strain>
    </source>
</reference>
<comment type="caution">
    <text evidence="1">The sequence shown here is derived from an EMBL/GenBank/DDBJ whole genome shotgun (WGS) entry which is preliminary data.</text>
</comment>
<evidence type="ECO:0000313" key="2">
    <source>
        <dbReference type="Proteomes" id="UP000800981"/>
    </source>
</evidence>
<proteinExistence type="predicted"/>
<name>A0ABX0H225_9ACTN</name>
<accession>A0ABX0H225</accession>
<protein>
    <recommendedName>
        <fullName evidence="3">Bacteriocin resistance YdeI/OmpD-like protein</fullName>
    </recommendedName>
</protein>
<organism evidence="1 2">
    <name type="scientific">Motilibacter deserti</name>
    <dbReference type="NCBI Taxonomy" id="2714956"/>
    <lineage>
        <taxon>Bacteria</taxon>
        <taxon>Bacillati</taxon>
        <taxon>Actinomycetota</taxon>
        <taxon>Actinomycetes</taxon>
        <taxon>Motilibacterales</taxon>
        <taxon>Motilibacteraceae</taxon>
        <taxon>Motilibacter</taxon>
    </lineage>
</organism>
<evidence type="ECO:0000313" key="1">
    <source>
        <dbReference type="EMBL" id="NHC15990.1"/>
    </source>
</evidence>
<dbReference type="EMBL" id="JAANNP010000078">
    <property type="protein sequence ID" value="NHC15990.1"/>
    <property type="molecule type" value="Genomic_DNA"/>
</dbReference>
<sequence>MTDAAPPERQGLPVVAFADASEWEAWLEREHASCPGVWVRLAKKGSGIASVSYAEAVEGALCQGWIDGQSASMDEATWLQKFTPRRARSKWSKINCERVEGLVAAGRMRPAGLAEVERAKADGRWDAAYDPPSTATVPADLQAALDADPAAAAAFASLNASNRYAILHRLHDAKKPETRARRLEKFVQMLRDGQKLHP</sequence>
<evidence type="ECO:0008006" key="3">
    <source>
        <dbReference type="Google" id="ProtNLM"/>
    </source>
</evidence>
<gene>
    <name evidence="1" type="ORF">G9H71_19585</name>
</gene>
<dbReference type="Proteomes" id="UP000800981">
    <property type="component" value="Unassembled WGS sequence"/>
</dbReference>
<dbReference type="Pfam" id="PF13376">
    <property type="entry name" value="OmdA"/>
    <property type="match status" value="1"/>
</dbReference>
<keyword evidence="2" id="KW-1185">Reference proteome</keyword>
<dbReference type="RefSeq" id="WP_166284468.1">
    <property type="nucleotide sequence ID" value="NZ_JAANNP010000078.1"/>
</dbReference>